<sequence>MINNIEQFVVHWGLEAGLDELSAKVLTCLFLSFPLAAVFKRLPDSYVRLKQWYIIR</sequence>
<reference evidence="1" key="2">
    <citation type="submission" date="2014-02" db="EMBL/GenBank/DDBJ databases">
        <title>Complete DNA sequence of /Kuraishia capsulata/ illustrates novel genomic features among budding yeasts (/Saccharomycotina/).</title>
        <authorList>
            <person name="Morales L."/>
            <person name="Noel B."/>
            <person name="Porcel B."/>
            <person name="Marcet-Houben M."/>
            <person name="Hullo M-F."/>
            <person name="Sacerdot C."/>
            <person name="Tekaia F."/>
            <person name="Leh-Louis V."/>
            <person name="Despons L."/>
            <person name="Khanna V."/>
            <person name="Aury J-M."/>
            <person name="Barbe V."/>
            <person name="Couloux A."/>
            <person name="Labadie K."/>
            <person name="Pelletier E."/>
            <person name="Souciet J-L."/>
            <person name="Boekhout T."/>
            <person name="Gabaldon T."/>
            <person name="Wincker P."/>
            <person name="Dujon B."/>
        </authorList>
    </citation>
    <scope>NUCLEOTIDE SEQUENCE</scope>
    <source>
        <strain evidence="1">CBS 1993</strain>
    </source>
</reference>
<accession>W6MJ84</accession>
<dbReference type="EMBL" id="HG793127">
    <property type="protein sequence ID" value="CDK26569.1"/>
    <property type="molecule type" value="Genomic_DNA"/>
</dbReference>
<proteinExistence type="predicted"/>
<reference evidence="1" key="1">
    <citation type="submission" date="2013-12" db="EMBL/GenBank/DDBJ databases">
        <authorList>
            <person name="Genoscope - CEA"/>
        </authorList>
    </citation>
    <scope>NUCLEOTIDE SEQUENCE</scope>
    <source>
        <strain evidence="1">CBS 1993</strain>
    </source>
</reference>
<evidence type="ECO:0000313" key="2">
    <source>
        <dbReference type="Proteomes" id="UP000019384"/>
    </source>
</evidence>
<dbReference type="RefSeq" id="XP_022458571.1">
    <property type="nucleotide sequence ID" value="XM_022602803.1"/>
</dbReference>
<gene>
    <name evidence="1" type="ORF">KUCA_T00002541001</name>
</gene>
<dbReference type="Proteomes" id="UP000019384">
    <property type="component" value="Unassembled WGS sequence"/>
</dbReference>
<evidence type="ECO:0000313" key="1">
    <source>
        <dbReference type="EMBL" id="CDK26569.1"/>
    </source>
</evidence>
<keyword evidence="2" id="KW-1185">Reference proteome</keyword>
<name>W6MJ84_9ASCO</name>
<organism evidence="1 2">
    <name type="scientific">Kuraishia capsulata CBS 1993</name>
    <dbReference type="NCBI Taxonomy" id="1382522"/>
    <lineage>
        <taxon>Eukaryota</taxon>
        <taxon>Fungi</taxon>
        <taxon>Dikarya</taxon>
        <taxon>Ascomycota</taxon>
        <taxon>Saccharomycotina</taxon>
        <taxon>Pichiomycetes</taxon>
        <taxon>Pichiales</taxon>
        <taxon>Pichiaceae</taxon>
        <taxon>Kuraishia</taxon>
    </lineage>
</organism>
<dbReference type="GeneID" id="34519959"/>
<dbReference type="AlphaFoldDB" id="W6MJ84"/>
<protein>
    <submittedName>
        <fullName evidence="1">Uncharacterized protein</fullName>
    </submittedName>
</protein>
<dbReference type="HOGENOM" id="CLU_3014481_0_0_1"/>